<organism evidence="5 6">
    <name type="scientific">Crassostrea virginica</name>
    <name type="common">Eastern oyster</name>
    <dbReference type="NCBI Taxonomy" id="6565"/>
    <lineage>
        <taxon>Eukaryota</taxon>
        <taxon>Metazoa</taxon>
        <taxon>Spiralia</taxon>
        <taxon>Lophotrochozoa</taxon>
        <taxon>Mollusca</taxon>
        <taxon>Bivalvia</taxon>
        <taxon>Autobranchia</taxon>
        <taxon>Pteriomorphia</taxon>
        <taxon>Ostreida</taxon>
        <taxon>Ostreoidea</taxon>
        <taxon>Ostreidae</taxon>
        <taxon>Crassostrea</taxon>
    </lineage>
</organism>
<gene>
    <name evidence="6" type="primary">LOC111109413</name>
</gene>
<dbReference type="CDD" id="cd03587">
    <property type="entry name" value="SOCS"/>
    <property type="match status" value="1"/>
</dbReference>
<dbReference type="PANTHER" id="PTHR24180:SF45">
    <property type="entry name" value="POLY [ADP-RIBOSE] POLYMERASE TANKYRASE"/>
    <property type="match status" value="1"/>
</dbReference>
<evidence type="ECO:0000313" key="5">
    <source>
        <dbReference type="Proteomes" id="UP000694844"/>
    </source>
</evidence>
<dbReference type="GeneID" id="111109413"/>
<dbReference type="InterPro" id="IPR036770">
    <property type="entry name" value="Ankyrin_rpt-contain_sf"/>
</dbReference>
<dbReference type="InterPro" id="IPR051637">
    <property type="entry name" value="Ank_repeat_dom-contain_49"/>
</dbReference>
<sequence>MGETLQQFTGRPRVCKKEEDLLKYARDALQSKAVDEIIINEDTCRNWYMYKDNPSDFTKHKEYTPLVIACMCRDLKLAEDLIKEGADVNLCPLESTPERKVPPLYYATAAQDAEIVRLLLNSGADVNGNKGRSQYIDIQEPIGASYSIFHIPRPYFTTYSVSCERPLARIPTLVELYLAAGVKLNSTPWGPCLFYGRGKVYMADSLSLCNLRDVPMTPFFKCDAAILLLQHGVDPNLYRLRDVWSQFSLHSGFKMSDGCLSSDAMLKTFLGAGYHITLDDRNDLFMYEKALRHYDINIDEPLSLKQLCRSQIRTQLRTVLNDTTIFPSIEQLPIPSSLKTFLKLHDIIDLNNSSINCSIPH</sequence>
<keyword evidence="2 3" id="KW-0040">ANK repeat</keyword>
<dbReference type="PROSITE" id="PS50225">
    <property type="entry name" value="SOCS"/>
    <property type="match status" value="1"/>
</dbReference>
<dbReference type="InterPro" id="IPR002110">
    <property type="entry name" value="Ankyrin_rpt"/>
</dbReference>
<evidence type="ECO:0000259" key="4">
    <source>
        <dbReference type="PROSITE" id="PS50225"/>
    </source>
</evidence>
<dbReference type="Gene3D" id="1.10.750.20">
    <property type="entry name" value="SOCS box"/>
    <property type="match status" value="1"/>
</dbReference>
<evidence type="ECO:0000313" key="6">
    <source>
        <dbReference type="RefSeq" id="XP_022301210.1"/>
    </source>
</evidence>
<evidence type="ECO:0000256" key="1">
    <source>
        <dbReference type="ARBA" id="ARBA00022737"/>
    </source>
</evidence>
<proteinExistence type="predicted"/>
<dbReference type="Proteomes" id="UP000694844">
    <property type="component" value="Chromosome 8"/>
</dbReference>
<dbReference type="Gene3D" id="1.25.40.20">
    <property type="entry name" value="Ankyrin repeat-containing domain"/>
    <property type="match status" value="1"/>
</dbReference>
<reference evidence="6" key="1">
    <citation type="submission" date="2025-08" db="UniProtKB">
        <authorList>
            <consortium name="RefSeq"/>
        </authorList>
    </citation>
    <scope>IDENTIFICATION</scope>
    <source>
        <tissue evidence="6">Whole sample</tissue>
    </source>
</reference>
<dbReference type="AlphaFoldDB" id="A0A8B8BCS0"/>
<dbReference type="KEGG" id="cvn:111109413"/>
<dbReference type="SMART" id="SM00969">
    <property type="entry name" value="SOCS_box"/>
    <property type="match status" value="1"/>
</dbReference>
<feature type="repeat" description="ANK" evidence="3">
    <location>
        <begin position="99"/>
        <end position="131"/>
    </location>
</feature>
<dbReference type="GO" id="GO:0035556">
    <property type="term" value="P:intracellular signal transduction"/>
    <property type="evidence" value="ECO:0007669"/>
    <property type="project" value="InterPro"/>
</dbReference>
<evidence type="ECO:0000256" key="3">
    <source>
        <dbReference type="PROSITE-ProRule" id="PRU00023"/>
    </source>
</evidence>
<dbReference type="OrthoDB" id="6053198at2759"/>
<evidence type="ECO:0000256" key="2">
    <source>
        <dbReference type="ARBA" id="ARBA00023043"/>
    </source>
</evidence>
<protein>
    <submittedName>
        <fullName evidence="6">Uncharacterized protein LOC111109413</fullName>
    </submittedName>
</protein>
<name>A0A8B8BCS0_CRAVI</name>
<dbReference type="InterPro" id="IPR001496">
    <property type="entry name" value="SOCS_box"/>
</dbReference>
<dbReference type="InterPro" id="IPR036036">
    <property type="entry name" value="SOCS_box-like_dom_sf"/>
</dbReference>
<keyword evidence="5" id="KW-1185">Reference proteome</keyword>
<dbReference type="SUPFAM" id="SSF48403">
    <property type="entry name" value="Ankyrin repeat"/>
    <property type="match status" value="1"/>
</dbReference>
<dbReference type="RefSeq" id="XP_022301210.1">
    <property type="nucleotide sequence ID" value="XM_022445502.1"/>
</dbReference>
<accession>A0A8B8BCS0</accession>
<dbReference type="PROSITE" id="PS50297">
    <property type="entry name" value="ANK_REP_REGION"/>
    <property type="match status" value="1"/>
</dbReference>
<dbReference type="PANTHER" id="PTHR24180">
    <property type="entry name" value="CYCLIN-DEPENDENT KINASE INHIBITOR 2C-RELATED"/>
    <property type="match status" value="1"/>
</dbReference>
<dbReference type="Pfam" id="PF07525">
    <property type="entry name" value="SOCS_box"/>
    <property type="match status" value="1"/>
</dbReference>
<dbReference type="SMART" id="SM00248">
    <property type="entry name" value="ANK"/>
    <property type="match status" value="2"/>
</dbReference>
<feature type="domain" description="SOCS box" evidence="4">
    <location>
        <begin position="286"/>
        <end position="348"/>
    </location>
</feature>
<keyword evidence="1" id="KW-0677">Repeat</keyword>
<dbReference type="Pfam" id="PF12796">
    <property type="entry name" value="Ank_2"/>
    <property type="match status" value="1"/>
</dbReference>
<dbReference type="SUPFAM" id="SSF158235">
    <property type="entry name" value="SOCS box-like"/>
    <property type="match status" value="1"/>
</dbReference>
<dbReference type="PROSITE" id="PS50088">
    <property type="entry name" value="ANK_REPEAT"/>
    <property type="match status" value="1"/>
</dbReference>